<dbReference type="EMBL" id="JACRTB010000001">
    <property type="protein sequence ID" value="MBC8574837.1"/>
    <property type="molecule type" value="Genomic_DNA"/>
</dbReference>
<evidence type="ECO:0000256" key="1">
    <source>
        <dbReference type="ARBA" id="ARBA00022801"/>
    </source>
</evidence>
<feature type="domain" description="Thioesterase" evidence="2">
    <location>
        <begin position="50"/>
        <end position="121"/>
    </location>
</feature>
<dbReference type="Proteomes" id="UP000658131">
    <property type="component" value="Unassembled WGS sequence"/>
</dbReference>
<dbReference type="Gene3D" id="3.10.129.10">
    <property type="entry name" value="Hotdog Thioesterase"/>
    <property type="match status" value="1"/>
</dbReference>
<dbReference type="InterPro" id="IPR052723">
    <property type="entry name" value="Acyl-CoA_thioesterase_PaaI"/>
</dbReference>
<dbReference type="PANTHER" id="PTHR42856:SF1">
    <property type="entry name" value="ACYL-COENZYME A THIOESTERASE PAAI"/>
    <property type="match status" value="1"/>
</dbReference>
<dbReference type="InterPro" id="IPR003736">
    <property type="entry name" value="PAAI_dom"/>
</dbReference>
<dbReference type="CDD" id="cd03443">
    <property type="entry name" value="PaaI_thioesterase"/>
    <property type="match status" value="1"/>
</dbReference>
<dbReference type="SUPFAM" id="SSF54637">
    <property type="entry name" value="Thioesterase/thiol ester dehydrase-isomerase"/>
    <property type="match status" value="1"/>
</dbReference>
<evidence type="ECO:0000259" key="2">
    <source>
        <dbReference type="Pfam" id="PF03061"/>
    </source>
</evidence>
<name>A0ABR7NEJ4_9FIRM</name>
<sequence>MDLQTFDLTDFDEYVRKNPFMDYNHIRIVEISTDKSLVQMKVIHSGLNLNGAVHGGLLYTLADCVAGITARTDGRNYVTQSAHINFLRNVSEGVLSATGEIIKRGNSIAVVHVQIRNELGTLLSDASVDLFCTQRTI</sequence>
<evidence type="ECO:0000313" key="3">
    <source>
        <dbReference type="EMBL" id="MBC8574837.1"/>
    </source>
</evidence>
<accession>A0ABR7NEJ4</accession>
<dbReference type="PANTHER" id="PTHR42856">
    <property type="entry name" value="ACYL-COENZYME A THIOESTERASE PAAI"/>
    <property type="match status" value="1"/>
</dbReference>
<comment type="caution">
    <text evidence="3">The sequence shown here is derived from an EMBL/GenBank/DDBJ whole genome shotgun (WGS) entry which is preliminary data.</text>
</comment>
<gene>
    <name evidence="3" type="ORF">H8717_00215</name>
</gene>
<keyword evidence="1" id="KW-0378">Hydrolase</keyword>
<dbReference type="RefSeq" id="WP_262398534.1">
    <property type="nucleotide sequence ID" value="NZ_JACRTB010000001.1"/>
</dbReference>
<dbReference type="Pfam" id="PF03061">
    <property type="entry name" value="4HBT"/>
    <property type="match status" value="1"/>
</dbReference>
<evidence type="ECO:0000313" key="4">
    <source>
        <dbReference type="Proteomes" id="UP000658131"/>
    </source>
</evidence>
<dbReference type="InterPro" id="IPR029069">
    <property type="entry name" value="HotDog_dom_sf"/>
</dbReference>
<reference evidence="3 4" key="1">
    <citation type="submission" date="2020-08" db="EMBL/GenBank/DDBJ databases">
        <title>Genome public.</title>
        <authorList>
            <person name="Liu C."/>
            <person name="Sun Q."/>
        </authorList>
    </citation>
    <scope>NUCLEOTIDE SEQUENCE [LARGE SCALE GENOMIC DNA]</scope>
    <source>
        <strain evidence="3 4">BX1</strain>
    </source>
</reference>
<keyword evidence="4" id="KW-1185">Reference proteome</keyword>
<dbReference type="InterPro" id="IPR006683">
    <property type="entry name" value="Thioestr_dom"/>
</dbReference>
<dbReference type="NCBIfam" id="TIGR00369">
    <property type="entry name" value="unchar_dom_1"/>
    <property type="match status" value="1"/>
</dbReference>
<proteinExistence type="predicted"/>
<protein>
    <submittedName>
        <fullName evidence="3">PaaI family thioesterase</fullName>
    </submittedName>
</protein>
<organism evidence="3 4">
    <name type="scientific">Yanshouia hominis</name>
    <dbReference type="NCBI Taxonomy" id="2763673"/>
    <lineage>
        <taxon>Bacteria</taxon>
        <taxon>Bacillati</taxon>
        <taxon>Bacillota</taxon>
        <taxon>Clostridia</taxon>
        <taxon>Eubacteriales</taxon>
        <taxon>Oscillospiraceae</taxon>
        <taxon>Yanshouia</taxon>
    </lineage>
</organism>